<sequence>MSLRRSLLRPRLPPAGRSFAQASPIRTQSTHAPFTYRLGASSSGKGNPVAPPNDNNMFPQSLLDRDDPYFTSMDKFSGEDAFFMAKIARSDRYVVFGLADGVGGWRDSGIDPGRYSHGLCRYMAQKTHRPETEHDLKPRNLLQYGYERVMSDRSIQAGGCTACIGAIEPSGALEVANLGDSGFLILAPGKVSFMSPAQTHAFNTPYQLSKLTPRMQAQNRIFGNSAQISETPAQSDVTNHSLHHGELVIFATDGVLDNLSGMDILNIVQPIMEKHGYWAAASKEAIVKADKLRDPKEKENLSKLPSELAYSIMRNAKIAGLDTRRDGPFAKEVHKYFPNEEYHGGKPDDIAVIVALAIQDGTPKAKL</sequence>
<name>A0A074WHT0_AURM1</name>
<dbReference type="EMBL" id="KL584836">
    <property type="protein sequence ID" value="KEQ62016.1"/>
    <property type="molecule type" value="Genomic_DNA"/>
</dbReference>
<dbReference type="HOGENOM" id="CLU_029404_7_2_1"/>
<feature type="region of interest" description="Disordered" evidence="2">
    <location>
        <begin position="1"/>
        <end position="24"/>
    </location>
</feature>
<dbReference type="InterPro" id="IPR039123">
    <property type="entry name" value="PPTC7"/>
</dbReference>
<comment type="cofactor">
    <cofactor evidence="1">
        <name>Mn(2+)</name>
        <dbReference type="ChEBI" id="CHEBI:29035"/>
    </cofactor>
</comment>
<dbReference type="SUPFAM" id="SSF81606">
    <property type="entry name" value="PP2C-like"/>
    <property type="match status" value="1"/>
</dbReference>
<protein>
    <recommendedName>
        <fullName evidence="1">Protein phosphatase</fullName>
        <ecNumber evidence="1">3.1.3.16</ecNumber>
    </recommendedName>
</protein>
<keyword evidence="1" id="KW-0904">Protein phosphatase</keyword>
<dbReference type="PROSITE" id="PS51746">
    <property type="entry name" value="PPM_2"/>
    <property type="match status" value="1"/>
</dbReference>
<dbReference type="GO" id="GO:0046872">
    <property type="term" value="F:metal ion binding"/>
    <property type="evidence" value="ECO:0007669"/>
    <property type="project" value="UniProtKB-UniRule"/>
</dbReference>
<comment type="catalytic activity">
    <reaction evidence="1">
        <text>O-phospho-L-seryl-[protein] + H2O = L-seryl-[protein] + phosphate</text>
        <dbReference type="Rhea" id="RHEA:20629"/>
        <dbReference type="Rhea" id="RHEA-COMP:9863"/>
        <dbReference type="Rhea" id="RHEA-COMP:11604"/>
        <dbReference type="ChEBI" id="CHEBI:15377"/>
        <dbReference type="ChEBI" id="CHEBI:29999"/>
        <dbReference type="ChEBI" id="CHEBI:43474"/>
        <dbReference type="ChEBI" id="CHEBI:83421"/>
        <dbReference type="EC" id="3.1.3.16"/>
    </reaction>
</comment>
<keyword evidence="1" id="KW-0464">Manganese</keyword>
<reference evidence="4 5" key="1">
    <citation type="journal article" date="2014" name="BMC Genomics">
        <title>Genome sequencing of four Aureobasidium pullulans varieties: biotechnological potential, stress tolerance, and description of new species.</title>
        <authorList>
            <person name="Gostin Ar C."/>
            <person name="Ohm R.A."/>
            <person name="Kogej T."/>
            <person name="Sonjak S."/>
            <person name="Turk M."/>
            <person name="Zajc J."/>
            <person name="Zalar P."/>
            <person name="Grube M."/>
            <person name="Sun H."/>
            <person name="Han J."/>
            <person name="Sharma A."/>
            <person name="Chiniquy J."/>
            <person name="Ngan C.Y."/>
            <person name="Lipzen A."/>
            <person name="Barry K."/>
            <person name="Grigoriev I.V."/>
            <person name="Gunde-Cimerman N."/>
        </authorList>
    </citation>
    <scope>NUCLEOTIDE SEQUENCE [LARGE SCALE GENOMIC DNA]</scope>
    <source>
        <strain evidence="4 5">CBS 110374</strain>
    </source>
</reference>
<comment type="similarity">
    <text evidence="1">Belongs to the PP2C family.</text>
</comment>
<dbReference type="STRING" id="1043003.A0A074WHT0"/>
<evidence type="ECO:0000259" key="3">
    <source>
        <dbReference type="PROSITE" id="PS51746"/>
    </source>
</evidence>
<dbReference type="EC" id="3.1.3.16" evidence="1"/>
<organism evidence="4 5">
    <name type="scientific">Aureobasidium melanogenum (strain CBS 110374)</name>
    <name type="common">Aureobasidium pullulans var. melanogenum</name>
    <dbReference type="NCBI Taxonomy" id="1043003"/>
    <lineage>
        <taxon>Eukaryota</taxon>
        <taxon>Fungi</taxon>
        <taxon>Dikarya</taxon>
        <taxon>Ascomycota</taxon>
        <taxon>Pezizomycotina</taxon>
        <taxon>Dothideomycetes</taxon>
        <taxon>Dothideomycetidae</taxon>
        <taxon>Dothideales</taxon>
        <taxon>Saccotheciaceae</taxon>
        <taxon>Aureobasidium</taxon>
    </lineage>
</organism>
<dbReference type="InterPro" id="IPR001932">
    <property type="entry name" value="PPM-type_phosphatase-like_dom"/>
</dbReference>
<dbReference type="PANTHER" id="PTHR12320">
    <property type="entry name" value="PROTEIN PHOSPHATASE 2C"/>
    <property type="match status" value="1"/>
</dbReference>
<dbReference type="RefSeq" id="XP_040879039.1">
    <property type="nucleotide sequence ID" value="XM_041024861.1"/>
</dbReference>
<dbReference type="InterPro" id="IPR036457">
    <property type="entry name" value="PPM-type-like_dom_sf"/>
</dbReference>
<evidence type="ECO:0000313" key="5">
    <source>
        <dbReference type="Proteomes" id="UP000030672"/>
    </source>
</evidence>
<proteinExistence type="inferred from homology"/>
<comment type="catalytic activity">
    <reaction evidence="1">
        <text>O-phospho-L-threonyl-[protein] + H2O = L-threonyl-[protein] + phosphate</text>
        <dbReference type="Rhea" id="RHEA:47004"/>
        <dbReference type="Rhea" id="RHEA-COMP:11060"/>
        <dbReference type="Rhea" id="RHEA-COMP:11605"/>
        <dbReference type="ChEBI" id="CHEBI:15377"/>
        <dbReference type="ChEBI" id="CHEBI:30013"/>
        <dbReference type="ChEBI" id="CHEBI:43474"/>
        <dbReference type="ChEBI" id="CHEBI:61977"/>
        <dbReference type="EC" id="3.1.3.16"/>
    </reaction>
</comment>
<evidence type="ECO:0000256" key="2">
    <source>
        <dbReference type="SAM" id="MobiDB-lite"/>
    </source>
</evidence>
<dbReference type="GO" id="GO:0004722">
    <property type="term" value="F:protein serine/threonine phosphatase activity"/>
    <property type="evidence" value="ECO:0007669"/>
    <property type="project" value="UniProtKB-EC"/>
</dbReference>
<dbReference type="Gene3D" id="3.60.40.10">
    <property type="entry name" value="PPM-type phosphatase domain"/>
    <property type="match status" value="1"/>
</dbReference>
<dbReference type="GeneID" id="63918234"/>
<gene>
    <name evidence="4" type="ORF">M437DRAFT_66955</name>
</gene>
<accession>A0A074WHT0</accession>
<keyword evidence="5" id="KW-1185">Reference proteome</keyword>
<feature type="domain" description="PPM-type phosphatase" evidence="3">
    <location>
        <begin position="70"/>
        <end position="357"/>
    </location>
</feature>
<dbReference type="SMART" id="SM00332">
    <property type="entry name" value="PP2Cc"/>
    <property type="match status" value="1"/>
</dbReference>
<dbReference type="PANTHER" id="PTHR12320:SF1">
    <property type="entry name" value="PROTEIN PHOSPHATASE PTC7 HOMOLOG"/>
    <property type="match status" value="1"/>
</dbReference>
<keyword evidence="1" id="KW-0378">Hydrolase</keyword>
<comment type="cofactor">
    <cofactor evidence="1">
        <name>Mg(2+)</name>
        <dbReference type="ChEBI" id="CHEBI:18420"/>
    </cofactor>
</comment>
<keyword evidence="1" id="KW-0479">Metal-binding</keyword>
<evidence type="ECO:0000313" key="4">
    <source>
        <dbReference type="EMBL" id="KEQ62016.1"/>
    </source>
</evidence>
<evidence type="ECO:0000256" key="1">
    <source>
        <dbReference type="RuleBase" id="RU366020"/>
    </source>
</evidence>
<keyword evidence="1" id="KW-0460">Magnesium</keyword>
<dbReference type="AlphaFoldDB" id="A0A074WHT0"/>
<dbReference type="Proteomes" id="UP000030672">
    <property type="component" value="Unassembled WGS sequence"/>
</dbReference>